<evidence type="ECO:0008006" key="17">
    <source>
        <dbReference type="Google" id="ProtNLM"/>
    </source>
</evidence>
<feature type="transmembrane region" description="Helical" evidence="14">
    <location>
        <begin position="257"/>
        <end position="275"/>
    </location>
</feature>
<organism evidence="15 16">
    <name type="scientific">Candidula unifasciata</name>
    <dbReference type="NCBI Taxonomy" id="100452"/>
    <lineage>
        <taxon>Eukaryota</taxon>
        <taxon>Metazoa</taxon>
        <taxon>Spiralia</taxon>
        <taxon>Lophotrochozoa</taxon>
        <taxon>Mollusca</taxon>
        <taxon>Gastropoda</taxon>
        <taxon>Heterobranchia</taxon>
        <taxon>Euthyneura</taxon>
        <taxon>Panpulmonata</taxon>
        <taxon>Eupulmonata</taxon>
        <taxon>Stylommatophora</taxon>
        <taxon>Helicina</taxon>
        <taxon>Helicoidea</taxon>
        <taxon>Geomitridae</taxon>
        <taxon>Candidula</taxon>
    </lineage>
</organism>
<evidence type="ECO:0000256" key="12">
    <source>
        <dbReference type="ARBA" id="ARBA00036099"/>
    </source>
</evidence>
<evidence type="ECO:0000256" key="6">
    <source>
        <dbReference type="ARBA" id="ARBA00022989"/>
    </source>
</evidence>
<protein>
    <recommendedName>
        <fullName evidence="17">Sodium-coupled monocarboxylate transporter 1</fullName>
    </recommendedName>
</protein>
<feature type="transmembrane region" description="Helical" evidence="14">
    <location>
        <begin position="100"/>
        <end position="125"/>
    </location>
</feature>
<dbReference type="GO" id="GO:0015293">
    <property type="term" value="F:symporter activity"/>
    <property type="evidence" value="ECO:0007669"/>
    <property type="project" value="TreeGrafter"/>
</dbReference>
<reference evidence="15" key="1">
    <citation type="submission" date="2021-04" db="EMBL/GenBank/DDBJ databases">
        <authorList>
            <consortium name="Molecular Ecology Group"/>
        </authorList>
    </citation>
    <scope>NUCLEOTIDE SEQUENCE</scope>
</reference>
<evidence type="ECO:0000256" key="13">
    <source>
        <dbReference type="RuleBase" id="RU362091"/>
    </source>
</evidence>
<keyword evidence="3" id="KW-0813">Transport</keyword>
<dbReference type="EMBL" id="CAJHNH020002643">
    <property type="protein sequence ID" value="CAG5127309.1"/>
    <property type="molecule type" value="Genomic_DNA"/>
</dbReference>
<dbReference type="PANTHER" id="PTHR42985:SF2">
    <property type="entry name" value="SODIUM-DEPENDENT MULTIVITAMIN TRANSPORTER"/>
    <property type="match status" value="1"/>
</dbReference>
<dbReference type="InterPro" id="IPR001734">
    <property type="entry name" value="Na/solute_symporter"/>
</dbReference>
<keyword evidence="6 14" id="KW-1133">Transmembrane helix</keyword>
<feature type="transmembrane region" description="Helical" evidence="14">
    <location>
        <begin position="340"/>
        <end position="361"/>
    </location>
</feature>
<keyword evidence="16" id="KW-1185">Reference proteome</keyword>
<dbReference type="PROSITE" id="PS50283">
    <property type="entry name" value="NA_SOLUT_SYMP_3"/>
    <property type="match status" value="1"/>
</dbReference>
<evidence type="ECO:0000256" key="8">
    <source>
        <dbReference type="ARBA" id="ARBA00023065"/>
    </source>
</evidence>
<dbReference type="Proteomes" id="UP000678393">
    <property type="component" value="Unassembled WGS sequence"/>
</dbReference>
<feature type="transmembrane region" description="Helical" evidence="14">
    <location>
        <begin position="30"/>
        <end position="49"/>
    </location>
</feature>
<evidence type="ECO:0000256" key="7">
    <source>
        <dbReference type="ARBA" id="ARBA00023053"/>
    </source>
</evidence>
<comment type="similarity">
    <text evidence="2 13">Belongs to the sodium:solute symporter (SSF) (TC 2.A.21) family.</text>
</comment>
<dbReference type="OrthoDB" id="6132759at2759"/>
<keyword evidence="4" id="KW-1003">Cell membrane</keyword>
<keyword evidence="8" id="KW-0406">Ion transport</keyword>
<evidence type="ECO:0000256" key="2">
    <source>
        <dbReference type="ARBA" id="ARBA00006434"/>
    </source>
</evidence>
<feature type="transmembrane region" description="Helical" evidence="14">
    <location>
        <begin position="296"/>
        <end position="320"/>
    </location>
</feature>
<comment type="subcellular location">
    <subcellularLocation>
        <location evidence="1">Cell membrane</location>
        <topology evidence="1">Multi-pass membrane protein</topology>
    </subcellularLocation>
</comment>
<dbReference type="Gene3D" id="1.20.1730.10">
    <property type="entry name" value="Sodium/glucose cotransporter"/>
    <property type="match status" value="1"/>
</dbReference>
<name>A0A8S3ZDN4_9EUPU</name>
<feature type="transmembrane region" description="Helical" evidence="14">
    <location>
        <begin position="146"/>
        <end position="165"/>
    </location>
</feature>
<dbReference type="InterPro" id="IPR038377">
    <property type="entry name" value="Na/Glc_symporter_sf"/>
</dbReference>
<feature type="transmembrane region" description="Helical" evidence="14">
    <location>
        <begin position="177"/>
        <end position="197"/>
    </location>
</feature>
<evidence type="ECO:0000313" key="15">
    <source>
        <dbReference type="EMBL" id="CAG5127309.1"/>
    </source>
</evidence>
<keyword evidence="10" id="KW-0325">Glycoprotein</keyword>
<dbReference type="GO" id="GO:0005886">
    <property type="term" value="C:plasma membrane"/>
    <property type="evidence" value="ECO:0007669"/>
    <property type="project" value="UniProtKB-SubCell"/>
</dbReference>
<evidence type="ECO:0000256" key="5">
    <source>
        <dbReference type="ARBA" id="ARBA00022692"/>
    </source>
</evidence>
<evidence type="ECO:0000256" key="4">
    <source>
        <dbReference type="ARBA" id="ARBA00022475"/>
    </source>
</evidence>
<comment type="catalytic activity">
    <reaction evidence="12">
        <text>iodide(out) + 2 Na(+)(out) = iodide(in) + 2 Na(+)(in)</text>
        <dbReference type="Rhea" id="RHEA:71207"/>
        <dbReference type="ChEBI" id="CHEBI:16382"/>
        <dbReference type="ChEBI" id="CHEBI:29101"/>
    </reaction>
</comment>
<dbReference type="GO" id="GO:0098660">
    <property type="term" value="P:inorganic ion transmembrane transport"/>
    <property type="evidence" value="ECO:0007669"/>
    <property type="project" value="UniProtKB-ARBA"/>
</dbReference>
<dbReference type="Pfam" id="PF00474">
    <property type="entry name" value="SSF"/>
    <property type="match status" value="1"/>
</dbReference>
<evidence type="ECO:0000256" key="14">
    <source>
        <dbReference type="SAM" id="Phobius"/>
    </source>
</evidence>
<dbReference type="GO" id="GO:0006814">
    <property type="term" value="P:sodium ion transport"/>
    <property type="evidence" value="ECO:0007669"/>
    <property type="project" value="UniProtKB-KW"/>
</dbReference>
<feature type="transmembrane region" description="Helical" evidence="14">
    <location>
        <begin position="70"/>
        <end position="88"/>
    </location>
</feature>
<dbReference type="AlphaFoldDB" id="A0A8S3ZDN4"/>
<dbReference type="GO" id="GO:0015075">
    <property type="term" value="F:monoatomic ion transmembrane transporter activity"/>
    <property type="evidence" value="ECO:0007669"/>
    <property type="project" value="UniProtKB-ARBA"/>
</dbReference>
<dbReference type="InterPro" id="IPR018212">
    <property type="entry name" value="Na/solute_symporter_CS"/>
</dbReference>
<evidence type="ECO:0000256" key="3">
    <source>
        <dbReference type="ARBA" id="ARBA00022448"/>
    </source>
</evidence>
<dbReference type="CDD" id="cd11492">
    <property type="entry name" value="SLC5sbd_NIS-SMVT"/>
    <property type="match status" value="1"/>
</dbReference>
<keyword evidence="5 14" id="KW-0812">Transmembrane</keyword>
<proteinExistence type="inferred from homology"/>
<dbReference type="PANTHER" id="PTHR42985">
    <property type="entry name" value="SODIUM-COUPLED MONOCARBOXYLATE TRANSPORTER"/>
    <property type="match status" value="1"/>
</dbReference>
<dbReference type="PROSITE" id="PS00456">
    <property type="entry name" value="NA_SOLUT_SYMP_1"/>
    <property type="match status" value="1"/>
</dbReference>
<feature type="non-terminal residue" evidence="15">
    <location>
        <position position="1"/>
    </location>
</feature>
<evidence type="ECO:0000256" key="11">
    <source>
        <dbReference type="ARBA" id="ARBA00023201"/>
    </source>
</evidence>
<keyword evidence="7" id="KW-0915">Sodium</keyword>
<dbReference type="InterPro" id="IPR051163">
    <property type="entry name" value="Sodium:Solute_Symporter_SSF"/>
</dbReference>
<evidence type="ECO:0000256" key="9">
    <source>
        <dbReference type="ARBA" id="ARBA00023136"/>
    </source>
</evidence>
<evidence type="ECO:0000313" key="16">
    <source>
        <dbReference type="Proteomes" id="UP000678393"/>
    </source>
</evidence>
<evidence type="ECO:0000256" key="1">
    <source>
        <dbReference type="ARBA" id="ARBA00004651"/>
    </source>
</evidence>
<evidence type="ECO:0000256" key="10">
    <source>
        <dbReference type="ARBA" id="ARBA00023180"/>
    </source>
</evidence>
<feature type="transmembrane region" description="Helical" evidence="14">
    <location>
        <begin position="209"/>
        <end position="229"/>
    </location>
</feature>
<dbReference type="NCBIfam" id="TIGR00813">
    <property type="entry name" value="sss"/>
    <property type="match status" value="1"/>
</dbReference>
<gene>
    <name evidence="15" type="ORF">CUNI_LOCUS12867</name>
</gene>
<accession>A0A8S3ZDN4</accession>
<comment type="caution">
    <text evidence="15">The sequence shown here is derived from an EMBL/GenBank/DDBJ whole genome shotgun (WGS) entry which is preliminary data.</text>
</comment>
<keyword evidence="11" id="KW-0739">Sodium transport</keyword>
<sequence length="404" mass="44568">MAATNGSAPVFLGDYSFNTGRLKQFSPVDYVMFASILVISAGIGFYHAWKDRKQKSSDDFLLAGRNMSPYPVALSLLASFMSAITLLGTPAEIYNYTTMYFWIGLGYLFVIAGASHIYIPVFYNLGVTSAYEYLEKRFCAGVRTSASMIFVLQMILYMAIVLYAPSLALNAVTGFTLWGSVISVGIVCTLYTALGGMKAVLWTDSFQSIMMIISLLAIVIRSSVVVGGWDAAWQSGLRTNRIWFTDFRVDPSVRHSVWALAFGAYFTWVAIFGTNQAMVQRTVTCPTLRKAQLAMWLNFPGLCVILYISCVIGMFMAAFYEKCDPMKAKFVDDSNQILPMFVMDVLGDIVGLPGLFVAGLFSGALSTISSGLNSISACVLEDVIRIYFKSYMKESRARIVSQVL</sequence>
<keyword evidence="9 14" id="KW-0472">Membrane</keyword>